<accession>A0ABV5W634</accession>
<dbReference type="Proteomes" id="UP001589619">
    <property type="component" value="Unassembled WGS sequence"/>
</dbReference>
<dbReference type="InterPro" id="IPR021598">
    <property type="entry name" value="DUF3221"/>
</dbReference>
<evidence type="ECO:0000256" key="1">
    <source>
        <dbReference type="SAM" id="MobiDB-lite"/>
    </source>
</evidence>
<evidence type="ECO:0000313" key="4">
    <source>
        <dbReference type="Proteomes" id="UP001589619"/>
    </source>
</evidence>
<feature type="compositionally biased region" description="Basic and acidic residues" evidence="1">
    <location>
        <begin position="52"/>
        <end position="61"/>
    </location>
</feature>
<gene>
    <name evidence="3" type="ORF">ACFFNY_30110</name>
</gene>
<feature type="chain" id="PRO_5047105669" evidence="2">
    <location>
        <begin position="31"/>
        <end position="250"/>
    </location>
</feature>
<dbReference type="Pfam" id="PF11518">
    <property type="entry name" value="DUF3221"/>
    <property type="match status" value="1"/>
</dbReference>
<sequence length="250" mass="26609">MSGNGSSSLLLSWLAVACLLACSACGGASAAGNAGQQSDGQKQTVLQPSEGKAARELPSSDRAAMKELSLPAEGQTDKIDLAEINGKLLRHVEDLKEKHSVQVLAFGTGKDHMMMTVRRYGDVDKPIAVQELKEVRQSLYEYAGGPFPIELSVRACCESTADVAGTIRKVESDRVLVVDASRTNGNTKDPVAVWITLSEDGKVVRGGDRPETVSFESLTVGMRVQAWSTGLTLQSYPGQSSVVKIEIVGE</sequence>
<comment type="caution">
    <text evidence="3">The sequence shown here is derived from an EMBL/GenBank/DDBJ whole genome shotgun (WGS) entry which is preliminary data.</text>
</comment>
<keyword evidence="2" id="KW-0732">Signal</keyword>
<feature type="region of interest" description="Disordered" evidence="1">
    <location>
        <begin position="32"/>
        <end position="61"/>
    </location>
</feature>
<organism evidence="3 4">
    <name type="scientific">Paenibacillus hodogayensis</name>
    <dbReference type="NCBI Taxonomy" id="279208"/>
    <lineage>
        <taxon>Bacteria</taxon>
        <taxon>Bacillati</taxon>
        <taxon>Bacillota</taxon>
        <taxon>Bacilli</taxon>
        <taxon>Bacillales</taxon>
        <taxon>Paenibacillaceae</taxon>
        <taxon>Paenibacillus</taxon>
    </lineage>
</organism>
<proteinExistence type="predicted"/>
<feature type="compositionally biased region" description="Polar residues" evidence="1">
    <location>
        <begin position="36"/>
        <end position="47"/>
    </location>
</feature>
<dbReference type="RefSeq" id="WP_344908918.1">
    <property type="nucleotide sequence ID" value="NZ_BAAAYO010000006.1"/>
</dbReference>
<reference evidence="3 4" key="1">
    <citation type="submission" date="2024-09" db="EMBL/GenBank/DDBJ databases">
        <authorList>
            <person name="Sun Q."/>
            <person name="Mori K."/>
        </authorList>
    </citation>
    <scope>NUCLEOTIDE SEQUENCE [LARGE SCALE GENOMIC DNA]</scope>
    <source>
        <strain evidence="3 4">JCM 12520</strain>
    </source>
</reference>
<protein>
    <submittedName>
        <fullName evidence="3">DUF3221 domain-containing protein</fullName>
    </submittedName>
</protein>
<evidence type="ECO:0000256" key="2">
    <source>
        <dbReference type="SAM" id="SignalP"/>
    </source>
</evidence>
<name>A0ABV5W634_9BACL</name>
<dbReference type="EMBL" id="JBHMAG010000018">
    <property type="protein sequence ID" value="MFB9755857.1"/>
    <property type="molecule type" value="Genomic_DNA"/>
</dbReference>
<evidence type="ECO:0000313" key="3">
    <source>
        <dbReference type="EMBL" id="MFB9755857.1"/>
    </source>
</evidence>
<feature type="signal peptide" evidence="2">
    <location>
        <begin position="1"/>
        <end position="30"/>
    </location>
</feature>
<keyword evidence="4" id="KW-1185">Reference proteome</keyword>